<dbReference type="GO" id="GO:0000976">
    <property type="term" value="F:transcription cis-regulatory region binding"/>
    <property type="evidence" value="ECO:0007669"/>
    <property type="project" value="TreeGrafter"/>
</dbReference>
<dbReference type="PANTHER" id="PTHR30146">
    <property type="entry name" value="LACI-RELATED TRANSCRIPTIONAL REPRESSOR"/>
    <property type="match status" value="1"/>
</dbReference>
<keyword evidence="4" id="KW-0804">Transcription</keyword>
<comment type="caution">
    <text evidence="6">The sequence shown here is derived from an EMBL/GenBank/DDBJ whole genome shotgun (WGS) entry which is preliminary data.</text>
</comment>
<evidence type="ECO:0000256" key="4">
    <source>
        <dbReference type="ARBA" id="ARBA00023163"/>
    </source>
</evidence>
<evidence type="ECO:0000256" key="2">
    <source>
        <dbReference type="ARBA" id="ARBA00023015"/>
    </source>
</evidence>
<organism evidence="6 7">
    <name type="scientific">Pseudomonas syringae pv. persicae</name>
    <dbReference type="NCBI Taxonomy" id="237306"/>
    <lineage>
        <taxon>Bacteria</taxon>
        <taxon>Pseudomonadati</taxon>
        <taxon>Pseudomonadota</taxon>
        <taxon>Gammaproteobacteria</taxon>
        <taxon>Pseudomonadales</taxon>
        <taxon>Pseudomonadaceae</taxon>
        <taxon>Pseudomonas</taxon>
    </lineage>
</organism>
<reference evidence="6 7" key="1">
    <citation type="submission" date="2018-08" db="EMBL/GenBank/DDBJ databases">
        <title>Recombination of ecologically and evolutionarily significant loci maintains genetic cohesion in the Pseudomonas syringae species complex.</title>
        <authorList>
            <person name="Dillon M."/>
            <person name="Thakur S."/>
            <person name="Almeida R.N.D."/>
            <person name="Weir B.S."/>
            <person name="Guttman D.S."/>
        </authorList>
    </citation>
    <scope>NUCLEOTIDE SEQUENCE [LARGE SCALE GENOMIC DNA]</scope>
    <source>
        <strain evidence="6 7">ICMP 3706</strain>
    </source>
</reference>
<evidence type="ECO:0000259" key="5">
    <source>
        <dbReference type="PROSITE" id="PS50932"/>
    </source>
</evidence>
<accession>A0A3M3ZR68</accession>
<dbReference type="CDD" id="cd01392">
    <property type="entry name" value="HTH_LacI"/>
    <property type="match status" value="1"/>
</dbReference>
<protein>
    <submittedName>
        <fullName evidence="6">Transcriptional regulator</fullName>
    </submittedName>
</protein>
<evidence type="ECO:0000256" key="1">
    <source>
        <dbReference type="ARBA" id="ARBA00022491"/>
    </source>
</evidence>
<dbReference type="GO" id="GO:0003700">
    <property type="term" value="F:DNA-binding transcription factor activity"/>
    <property type="evidence" value="ECO:0007669"/>
    <property type="project" value="TreeGrafter"/>
</dbReference>
<dbReference type="EMBL" id="RBQE01000562">
    <property type="protein sequence ID" value="RMO97167.1"/>
    <property type="molecule type" value="Genomic_DNA"/>
</dbReference>
<keyword evidence="3" id="KW-0238">DNA-binding</keyword>
<dbReference type="SMART" id="SM00354">
    <property type="entry name" value="HTH_LACI"/>
    <property type="match status" value="1"/>
</dbReference>
<feature type="domain" description="HTH lacI-type" evidence="5">
    <location>
        <begin position="10"/>
        <end position="67"/>
    </location>
</feature>
<dbReference type="SUPFAM" id="SSF47413">
    <property type="entry name" value="lambda repressor-like DNA-binding domains"/>
    <property type="match status" value="1"/>
</dbReference>
<sequence>MMPPSSKKKATIYDLSQLSGSSASTVSAVLNGSWRKRRIKEATAQLIQSLADEHGYSTNLQARGLRQSRSGLVGLMLPLYDNRFFSALAQGFEARVRARGLCPLVVSGCRDPQLELSTVESLLAYSIDELFIVGATDPDSIHGACARAGVRHLNLDLPGTLAPSITSDNYAGAFELTQAILSELAPISDLSSTDLCLFGGYSDYASRERIGGFLAAKRAHFGEATSDDVFSAPGYSPAMTRQALTAHVQCHGRLPRGVFINSTINLEGLLGVLPQQSTDPVADLVVGCFDYDPFASFLPFPVYMMRQNVERILELAFELIDQPEPEVRLYKVAPILVSPRTALPSLLDASAQDY</sequence>
<dbReference type="Proteomes" id="UP000281604">
    <property type="component" value="Unassembled WGS sequence"/>
</dbReference>
<dbReference type="PANTHER" id="PTHR30146:SF45">
    <property type="entry name" value="CATABOLITE REPRESSOR_ACTIVATOR"/>
    <property type="match status" value="1"/>
</dbReference>
<dbReference type="InterPro" id="IPR000843">
    <property type="entry name" value="HTH_LacI"/>
</dbReference>
<gene>
    <name evidence="6" type="ORF">ALQ30_02951</name>
</gene>
<evidence type="ECO:0000313" key="7">
    <source>
        <dbReference type="Proteomes" id="UP000281604"/>
    </source>
</evidence>
<evidence type="ECO:0000256" key="3">
    <source>
        <dbReference type="ARBA" id="ARBA00023125"/>
    </source>
</evidence>
<dbReference type="Gene3D" id="3.40.50.2300">
    <property type="match status" value="2"/>
</dbReference>
<dbReference type="SUPFAM" id="SSF53822">
    <property type="entry name" value="Periplasmic binding protein-like I"/>
    <property type="match status" value="1"/>
</dbReference>
<dbReference type="AlphaFoldDB" id="A0A3M3ZR68"/>
<evidence type="ECO:0000313" key="6">
    <source>
        <dbReference type="EMBL" id="RMO97167.1"/>
    </source>
</evidence>
<name>A0A3M3ZR68_9PSED</name>
<keyword evidence="2" id="KW-0805">Transcription regulation</keyword>
<dbReference type="Gene3D" id="1.10.260.40">
    <property type="entry name" value="lambda repressor-like DNA-binding domains"/>
    <property type="match status" value="1"/>
</dbReference>
<dbReference type="InterPro" id="IPR028082">
    <property type="entry name" value="Peripla_BP_I"/>
</dbReference>
<dbReference type="InterPro" id="IPR010982">
    <property type="entry name" value="Lambda_DNA-bd_dom_sf"/>
</dbReference>
<dbReference type="Pfam" id="PF00356">
    <property type="entry name" value="LacI"/>
    <property type="match status" value="1"/>
</dbReference>
<dbReference type="PROSITE" id="PS50932">
    <property type="entry name" value="HTH_LACI_2"/>
    <property type="match status" value="1"/>
</dbReference>
<keyword evidence="1" id="KW-0678">Repressor</keyword>
<proteinExistence type="predicted"/>